<protein>
    <submittedName>
        <fullName evidence="2">Uncharacterized protein</fullName>
    </submittedName>
</protein>
<feature type="transmembrane region" description="Helical" evidence="1">
    <location>
        <begin position="7"/>
        <end position="26"/>
    </location>
</feature>
<dbReference type="EMBL" id="MZ220766">
    <property type="protein sequence ID" value="QXV72971.1"/>
    <property type="molecule type" value="Genomic_DNA"/>
</dbReference>
<name>A0AAE8B2G8_9CAUD</name>
<proteinExistence type="predicted"/>
<keyword evidence="3" id="KW-1185">Reference proteome</keyword>
<reference evidence="2 3" key="1">
    <citation type="submission" date="2021-05" db="EMBL/GenBank/DDBJ databases">
        <authorList>
            <person name="Nguyen T.T."/>
            <person name="Tu V.Q."/>
            <person name="Tran X.T."/>
            <person name="To N.H."/>
            <person name="My D.T."/>
            <person name="Dang O.T."/>
            <person name="Nga N.P."/>
        </authorList>
    </citation>
    <scope>NUCLEOTIDE SEQUENCE [LARGE SCALE GENOMIC DNA]</scope>
</reference>
<evidence type="ECO:0000313" key="2">
    <source>
        <dbReference type="EMBL" id="QXV72971.1"/>
    </source>
</evidence>
<keyword evidence="1" id="KW-1133">Transmembrane helix</keyword>
<sequence>MIITLHMGVMYMLTIGMLTALGLAVGASFGKALGVAVGSYLIACIITGVLRKC</sequence>
<dbReference type="Proteomes" id="UP000827528">
    <property type="component" value="Segment"/>
</dbReference>
<keyword evidence="1" id="KW-0472">Membrane</keyword>
<organism evidence="2 3">
    <name type="scientific">Edwardsiella phage PVN09</name>
    <dbReference type="NCBI Taxonomy" id="2859518"/>
    <lineage>
        <taxon>Viruses</taxon>
        <taxon>Duplodnaviria</taxon>
        <taxon>Heunggongvirae</taxon>
        <taxon>Uroviricota</taxon>
        <taxon>Caudoviricetes</taxon>
        <taxon>Autographivirales</taxon>
        <taxon>Autotranscriptaviridae</taxon>
        <taxon>Studiervirinae</taxon>
        <taxon>Teseptimavirus</taxon>
        <taxon>Teseptimavirus PVN09</taxon>
    </lineage>
</organism>
<feature type="transmembrane region" description="Helical" evidence="1">
    <location>
        <begin position="32"/>
        <end position="50"/>
    </location>
</feature>
<evidence type="ECO:0000313" key="3">
    <source>
        <dbReference type="Proteomes" id="UP000827528"/>
    </source>
</evidence>
<evidence type="ECO:0000256" key="1">
    <source>
        <dbReference type="SAM" id="Phobius"/>
    </source>
</evidence>
<keyword evidence="1" id="KW-0812">Transmembrane</keyword>
<accession>A0AAE8B2G8</accession>